<name>A0A7H1N1S9_9PROT</name>
<feature type="transmembrane region" description="Helical" evidence="6">
    <location>
        <begin position="6"/>
        <end position="27"/>
    </location>
</feature>
<feature type="domain" description="Tim44-like" evidence="7">
    <location>
        <begin position="80"/>
        <end position="226"/>
    </location>
</feature>
<evidence type="ECO:0000256" key="5">
    <source>
        <dbReference type="SAM" id="MobiDB-lite"/>
    </source>
</evidence>
<dbReference type="AlphaFoldDB" id="A0A7H1N1S9"/>
<evidence type="ECO:0000256" key="6">
    <source>
        <dbReference type="SAM" id="Phobius"/>
    </source>
</evidence>
<evidence type="ECO:0000313" key="9">
    <source>
        <dbReference type="Proteomes" id="UP000516369"/>
    </source>
</evidence>
<evidence type="ECO:0000256" key="2">
    <source>
        <dbReference type="ARBA" id="ARBA00009597"/>
    </source>
</evidence>
<dbReference type="EMBL" id="CP053923">
    <property type="protein sequence ID" value="QNT69665.1"/>
    <property type="molecule type" value="Genomic_DNA"/>
</dbReference>
<dbReference type="SUPFAM" id="SSF54427">
    <property type="entry name" value="NTF2-like"/>
    <property type="match status" value="1"/>
</dbReference>
<dbReference type="KEGG" id="dvn:HQ394_10440"/>
<dbReference type="PANTHER" id="PTHR10721">
    <property type="entry name" value="MITOCHONDRIAL IMPORT INNER MEMBRANE TRANSLOCASE SUBUNIT TIM44"/>
    <property type="match status" value="1"/>
</dbReference>
<protein>
    <submittedName>
        <fullName evidence="8">Tim44 domain-containing protein</fullName>
    </submittedName>
</protein>
<dbReference type="InterPro" id="IPR032710">
    <property type="entry name" value="NTF2-like_dom_sf"/>
</dbReference>
<organism evidence="8 9">
    <name type="scientific">Defluviicoccus vanus</name>
    <dbReference type="NCBI Taxonomy" id="111831"/>
    <lineage>
        <taxon>Bacteria</taxon>
        <taxon>Pseudomonadati</taxon>
        <taxon>Pseudomonadota</taxon>
        <taxon>Alphaproteobacteria</taxon>
        <taxon>Rhodospirillales</taxon>
        <taxon>Rhodospirillaceae</taxon>
        <taxon>Defluviicoccus</taxon>
    </lineage>
</organism>
<keyword evidence="4 6" id="KW-0472">Membrane</keyword>
<comment type="subcellular location">
    <subcellularLocation>
        <location evidence="1">Membrane</location>
    </subcellularLocation>
</comment>
<dbReference type="RefSeq" id="WP_190260183.1">
    <property type="nucleotide sequence ID" value="NZ_CP053923.1"/>
</dbReference>
<dbReference type="InterPro" id="IPR007379">
    <property type="entry name" value="Tim44-like_dom"/>
</dbReference>
<dbReference type="Gene3D" id="3.10.450.240">
    <property type="match status" value="1"/>
</dbReference>
<proteinExistence type="inferred from homology"/>
<dbReference type="Proteomes" id="UP000516369">
    <property type="component" value="Chromosome"/>
</dbReference>
<keyword evidence="3" id="KW-0809">Transit peptide</keyword>
<dbReference type="NCBIfam" id="NF033779">
    <property type="entry name" value="Tim44_TimA_adap"/>
    <property type="match status" value="1"/>
</dbReference>
<sequence length="228" mass="24658">MGDGYYLDIVLFALVAAFLVLRLRSVLGRRDGFQGKREEPLAFPPKADRTPESANGKMDRGEADAADAAPDGLSVAPASLEAGLTQIRVADPSFDQHEFLAGARKAFEWILQAFVNGDTGSLQPLLSGDVFKNFEQTIHERQQAGEKLETTLVGILSADFVEAYMAGRTAHLTVKFVSQQLSVVRDAQGAVIEGDPNTVSDVTDFWTFARDTRAGDPNWTLVATGAPE</sequence>
<dbReference type="GO" id="GO:0016020">
    <property type="term" value="C:membrane"/>
    <property type="evidence" value="ECO:0007669"/>
    <property type="project" value="UniProtKB-SubCell"/>
</dbReference>
<gene>
    <name evidence="8" type="ORF">HQ394_10440</name>
</gene>
<dbReference type="GO" id="GO:0030150">
    <property type="term" value="P:protein import into mitochondrial matrix"/>
    <property type="evidence" value="ECO:0007669"/>
    <property type="project" value="TreeGrafter"/>
</dbReference>
<evidence type="ECO:0000313" key="8">
    <source>
        <dbReference type="EMBL" id="QNT69665.1"/>
    </source>
</evidence>
<dbReference type="PANTHER" id="PTHR10721:SF1">
    <property type="entry name" value="MITOCHONDRIAL IMPORT INNER MEMBRANE TRANSLOCASE SUBUNIT TIM44"/>
    <property type="match status" value="1"/>
</dbReference>
<dbReference type="Pfam" id="PF04280">
    <property type="entry name" value="Tim44"/>
    <property type="match status" value="1"/>
</dbReference>
<evidence type="ECO:0000256" key="1">
    <source>
        <dbReference type="ARBA" id="ARBA00004370"/>
    </source>
</evidence>
<dbReference type="InterPro" id="IPR039544">
    <property type="entry name" value="Tim44-like"/>
</dbReference>
<evidence type="ECO:0000259" key="7">
    <source>
        <dbReference type="SMART" id="SM00978"/>
    </source>
</evidence>
<dbReference type="SMART" id="SM00978">
    <property type="entry name" value="Tim44"/>
    <property type="match status" value="1"/>
</dbReference>
<keyword evidence="9" id="KW-1185">Reference proteome</keyword>
<feature type="compositionally biased region" description="Basic and acidic residues" evidence="5">
    <location>
        <begin position="37"/>
        <end position="63"/>
    </location>
</feature>
<keyword evidence="6" id="KW-0812">Transmembrane</keyword>
<dbReference type="InterPro" id="IPR016985">
    <property type="entry name" value="UCP031890_Tim44-rel"/>
</dbReference>
<evidence type="ECO:0000256" key="3">
    <source>
        <dbReference type="ARBA" id="ARBA00022946"/>
    </source>
</evidence>
<dbReference type="GO" id="GO:0051087">
    <property type="term" value="F:protein-folding chaperone binding"/>
    <property type="evidence" value="ECO:0007669"/>
    <property type="project" value="TreeGrafter"/>
</dbReference>
<accession>A0A7H1N1S9</accession>
<feature type="region of interest" description="Disordered" evidence="5">
    <location>
        <begin position="37"/>
        <end position="68"/>
    </location>
</feature>
<evidence type="ECO:0000256" key="4">
    <source>
        <dbReference type="ARBA" id="ARBA00023136"/>
    </source>
</evidence>
<comment type="similarity">
    <text evidence="2">Belongs to the Tim44 family.</text>
</comment>
<keyword evidence="6" id="KW-1133">Transmembrane helix</keyword>
<reference evidence="8 9" key="1">
    <citation type="submission" date="2020-05" db="EMBL/GenBank/DDBJ databases">
        <title>Complete closed genome sequence of Defluviicoccus vanus.</title>
        <authorList>
            <person name="Bessarab I."/>
            <person name="Arumugam K."/>
            <person name="Maszenan A.M."/>
            <person name="Seviour R.J."/>
            <person name="Williams R.B."/>
        </authorList>
    </citation>
    <scope>NUCLEOTIDE SEQUENCE [LARGE SCALE GENOMIC DNA]</scope>
    <source>
        <strain evidence="8 9">Ben 114</strain>
    </source>
</reference>
<dbReference type="PIRSF" id="PIRSF031890">
    <property type="entry name" value="UCP031890_transporter_Tim44"/>
    <property type="match status" value="1"/>
</dbReference>